<dbReference type="AlphaFoldDB" id="A0A2K8PQ84"/>
<keyword evidence="9" id="KW-0472">Membrane</keyword>
<evidence type="ECO:0000313" key="10">
    <source>
        <dbReference type="EMBL" id="ATZ27765.1"/>
    </source>
</evidence>
<dbReference type="RefSeq" id="WP_234333713.1">
    <property type="nucleotide sequence ID" value="NZ_BSRN01000008.1"/>
</dbReference>
<dbReference type="GO" id="GO:0006506">
    <property type="term" value="P:GPI anchor biosynthetic process"/>
    <property type="evidence" value="ECO:0007669"/>
    <property type="project" value="UniProtKB-UniPathway"/>
</dbReference>
<dbReference type="UniPathway" id="UPA00196"/>
<evidence type="ECO:0000256" key="2">
    <source>
        <dbReference type="ARBA" id="ARBA00004687"/>
    </source>
</evidence>
<dbReference type="Proteomes" id="UP000231791">
    <property type="component" value="Chromosome"/>
</dbReference>
<keyword evidence="7" id="KW-0256">Endoplasmic reticulum</keyword>
<comment type="pathway">
    <text evidence="2">Glycolipid biosynthesis; glycosylphosphatidylinositol-anchor biosynthesis.</text>
</comment>
<proteinExistence type="predicted"/>
<keyword evidence="5 10" id="KW-0808">Transferase</keyword>
<keyword evidence="4 10" id="KW-0328">Glycosyltransferase</keyword>
<keyword evidence="8" id="KW-1133">Transmembrane helix</keyword>
<dbReference type="PANTHER" id="PTHR12468:SF2">
    <property type="entry name" value="GPI MANNOSYLTRANSFERASE 2"/>
    <property type="match status" value="1"/>
</dbReference>
<reference evidence="10 11" key="1">
    <citation type="submission" date="2017-11" db="EMBL/GenBank/DDBJ databases">
        <title>Complete genome sequence of Streptomyces lavendulae subsp. lavendulae CCM 3239 (formerly 'Streptomyces aureofaciens CCM 3239'), the producer of the angucycline-type antibiotic auricin.</title>
        <authorList>
            <person name="Busche T."/>
            <person name="Novakova R."/>
            <person name="Al'Dilaimi A."/>
            <person name="Homerova D."/>
            <person name="Feckova L."/>
            <person name="Rezuchova B."/>
            <person name="Mingyar E."/>
            <person name="Csolleiova D."/>
            <person name="Bekeova C."/>
            <person name="Winkler A."/>
            <person name="Sevcikova B."/>
            <person name="Kalinowski J."/>
            <person name="Kormanec J."/>
            <person name="Ruckert C."/>
        </authorList>
    </citation>
    <scope>NUCLEOTIDE SEQUENCE [LARGE SCALE GENOMIC DNA]</scope>
    <source>
        <strain evidence="10 11">CCM 3239</strain>
    </source>
</reference>
<keyword evidence="6" id="KW-0812">Transmembrane</keyword>
<name>A0A2K8PQ84_STRLA</name>
<accession>A0A2K8PQ84</accession>
<gene>
    <name evidence="10" type="ORF">SLAV_29940</name>
</gene>
<dbReference type="GO" id="GO:0000009">
    <property type="term" value="F:alpha-1,6-mannosyltransferase activity"/>
    <property type="evidence" value="ECO:0007669"/>
    <property type="project" value="InterPro"/>
</dbReference>
<evidence type="ECO:0000256" key="1">
    <source>
        <dbReference type="ARBA" id="ARBA00004477"/>
    </source>
</evidence>
<evidence type="ECO:0000313" key="11">
    <source>
        <dbReference type="Proteomes" id="UP000231791"/>
    </source>
</evidence>
<dbReference type="PANTHER" id="PTHR12468">
    <property type="entry name" value="GPI MANNOSYLTRANSFERASE 2"/>
    <property type="match status" value="1"/>
</dbReference>
<keyword evidence="11" id="KW-1185">Reference proteome</keyword>
<keyword evidence="3" id="KW-0337">GPI-anchor biosynthesis</keyword>
<organism evidence="10 11">
    <name type="scientific">Streptomyces lavendulae subsp. lavendulae</name>
    <dbReference type="NCBI Taxonomy" id="58340"/>
    <lineage>
        <taxon>Bacteria</taxon>
        <taxon>Bacillati</taxon>
        <taxon>Actinomycetota</taxon>
        <taxon>Actinomycetes</taxon>
        <taxon>Kitasatosporales</taxon>
        <taxon>Streptomycetaceae</taxon>
        <taxon>Streptomyces</taxon>
    </lineage>
</organism>
<evidence type="ECO:0000256" key="7">
    <source>
        <dbReference type="ARBA" id="ARBA00022824"/>
    </source>
</evidence>
<dbReference type="KEGG" id="slx:SLAV_29940"/>
<evidence type="ECO:0000256" key="6">
    <source>
        <dbReference type="ARBA" id="ARBA00022692"/>
    </source>
</evidence>
<dbReference type="GO" id="GO:0004376">
    <property type="term" value="F:GPI mannosyltransferase activity"/>
    <property type="evidence" value="ECO:0007669"/>
    <property type="project" value="InterPro"/>
</dbReference>
<evidence type="ECO:0000256" key="8">
    <source>
        <dbReference type="ARBA" id="ARBA00022989"/>
    </source>
</evidence>
<evidence type="ECO:0000256" key="4">
    <source>
        <dbReference type="ARBA" id="ARBA00022676"/>
    </source>
</evidence>
<evidence type="ECO:0000256" key="3">
    <source>
        <dbReference type="ARBA" id="ARBA00022502"/>
    </source>
</evidence>
<evidence type="ECO:0000256" key="5">
    <source>
        <dbReference type="ARBA" id="ARBA00022679"/>
    </source>
</evidence>
<dbReference type="InterPro" id="IPR007315">
    <property type="entry name" value="PIG-V/Gpi18"/>
</dbReference>
<dbReference type="EMBL" id="CP024985">
    <property type="protein sequence ID" value="ATZ27765.1"/>
    <property type="molecule type" value="Genomic_DNA"/>
</dbReference>
<sequence>MTHTQIRADVPDSLLVAEPLTSKKDSGLRGVGRRVLSNLQRARKALLIHIALRATGLAVMAIWAERKGVQPLEILGGRWDAIYYLHIAENGLTTPLATPSPCAFAGPSCQMAFFPVYPMMIRWTSYVTGLPMNWVAMGLALFASVIAAWGIFAVTDKIYGRRVALFTCALFAIVPAAMVQSMAYTEPLFLALSVWAMYAVMTKSWLTAGVLAFFAGATRPSGSAIVAAVVLAGVWEYVQWRRKRRAQRPPVGRIVTASLIAPLGWFGYVGYVGWHFGRWDGYFELQRRWGSVYDGGFDTLNELKKTFTEVHTTLNHVVVSLTVVVAVVLFVLMTRRRRPPMVVWIFAAMIMLMALGGAGFYFSKMRFIMPAFPLLFPFALALARARRSTVMWIIGSATVVSALFGGNLNFVWWGCP</sequence>
<dbReference type="GeneID" id="49386986"/>
<evidence type="ECO:0000256" key="9">
    <source>
        <dbReference type="ARBA" id="ARBA00023136"/>
    </source>
</evidence>
<comment type="subcellular location">
    <subcellularLocation>
        <location evidence="1">Endoplasmic reticulum membrane</location>
        <topology evidence="1">Multi-pass membrane protein</topology>
    </subcellularLocation>
</comment>
<protein>
    <submittedName>
        <fullName evidence="10">Mannosyltransferase (PIG-V)</fullName>
    </submittedName>
</protein>
<dbReference type="GO" id="GO:0016020">
    <property type="term" value="C:membrane"/>
    <property type="evidence" value="ECO:0007669"/>
    <property type="project" value="GOC"/>
</dbReference>